<dbReference type="KEGG" id="mfn:Ga0123462_0012"/>
<dbReference type="EC" id="2.1.1.197" evidence="3 8"/>
<evidence type="ECO:0000256" key="3">
    <source>
        <dbReference type="ARBA" id="ARBA00012327"/>
    </source>
</evidence>
<evidence type="ECO:0000313" key="11">
    <source>
        <dbReference type="Proteomes" id="UP000231637"/>
    </source>
</evidence>
<dbReference type="AlphaFoldDB" id="A0A2K8L1D7"/>
<dbReference type="Proteomes" id="UP000231637">
    <property type="component" value="Chromosome"/>
</dbReference>
<dbReference type="InterPro" id="IPR050602">
    <property type="entry name" value="Malonyl-ACP_OMT"/>
</dbReference>
<dbReference type="InterPro" id="IPR013216">
    <property type="entry name" value="Methyltransf_11"/>
</dbReference>
<dbReference type="PANTHER" id="PTHR13090">
    <property type="entry name" value="ARGININE-HYDROXYLASE NDUFAF5, MITOCHONDRIAL"/>
    <property type="match status" value="1"/>
</dbReference>
<keyword evidence="7 8" id="KW-0093">Biotin biosynthesis</keyword>
<dbReference type="Pfam" id="PF08241">
    <property type="entry name" value="Methyltransf_11"/>
    <property type="match status" value="1"/>
</dbReference>
<keyword evidence="11" id="KW-1185">Reference proteome</keyword>
<feature type="domain" description="Methyltransferase type 11" evidence="9">
    <location>
        <begin position="56"/>
        <end position="156"/>
    </location>
</feature>
<proteinExistence type="inferred from homology"/>
<name>A0A2K8L1D7_9PROT</name>
<keyword evidence="4 8" id="KW-0489">Methyltransferase</keyword>
<dbReference type="GO" id="GO:0009102">
    <property type="term" value="P:biotin biosynthetic process"/>
    <property type="evidence" value="ECO:0007669"/>
    <property type="project" value="UniProtKB-UniRule"/>
</dbReference>
<evidence type="ECO:0000256" key="8">
    <source>
        <dbReference type="HAMAP-Rule" id="MF_00835"/>
    </source>
</evidence>
<dbReference type="PANTHER" id="PTHR13090:SF1">
    <property type="entry name" value="ARGININE-HYDROXYLASE NDUFAF5, MITOCHONDRIAL"/>
    <property type="match status" value="1"/>
</dbReference>
<evidence type="ECO:0000256" key="1">
    <source>
        <dbReference type="ARBA" id="ARBA00000852"/>
    </source>
</evidence>
<keyword evidence="5 8" id="KW-0808">Transferase</keyword>
<gene>
    <name evidence="8" type="primary">bioC</name>
    <name evidence="10" type="ORF">Ga0123462_0012</name>
</gene>
<evidence type="ECO:0000256" key="4">
    <source>
        <dbReference type="ARBA" id="ARBA00022603"/>
    </source>
</evidence>
<evidence type="ECO:0000256" key="6">
    <source>
        <dbReference type="ARBA" id="ARBA00022691"/>
    </source>
</evidence>
<dbReference type="InterPro" id="IPR011814">
    <property type="entry name" value="BioC"/>
</dbReference>
<dbReference type="NCBIfam" id="TIGR02072">
    <property type="entry name" value="BioC"/>
    <property type="match status" value="1"/>
</dbReference>
<dbReference type="GO" id="GO:0010340">
    <property type="term" value="F:carboxyl-O-methyltransferase activity"/>
    <property type="evidence" value="ECO:0007669"/>
    <property type="project" value="UniProtKB-UniRule"/>
</dbReference>
<dbReference type="Gene3D" id="3.40.50.150">
    <property type="entry name" value="Vaccinia Virus protein VP39"/>
    <property type="match status" value="1"/>
</dbReference>
<comment type="pathway">
    <text evidence="2 8">Cofactor biosynthesis; biotin biosynthesis.</text>
</comment>
<comment type="function">
    <text evidence="8">Converts the free carboxyl group of a malonyl-thioester to its methyl ester by transfer of a methyl group from S-adenosyl-L-methionine (SAM). It allows to synthesize pimeloyl-ACP via the fatty acid synthetic pathway.</text>
</comment>
<protein>
    <recommendedName>
        <fullName evidence="3 8">Malonyl-[acyl-carrier protein] O-methyltransferase</fullName>
        <shortName evidence="8">Malonyl-ACP O-methyltransferase</shortName>
        <ecNumber evidence="3 8">2.1.1.197</ecNumber>
    </recommendedName>
    <alternativeName>
        <fullName evidence="8">Biotin synthesis protein BioC</fullName>
    </alternativeName>
</protein>
<evidence type="ECO:0000256" key="2">
    <source>
        <dbReference type="ARBA" id="ARBA00004746"/>
    </source>
</evidence>
<dbReference type="UniPathway" id="UPA00078"/>
<accession>A0A2K8L1D7</accession>
<dbReference type="GO" id="GO:0032259">
    <property type="term" value="P:methylation"/>
    <property type="evidence" value="ECO:0007669"/>
    <property type="project" value="UniProtKB-KW"/>
</dbReference>
<keyword evidence="6 8" id="KW-0949">S-adenosyl-L-methionine</keyword>
<reference evidence="10 11" key="1">
    <citation type="submission" date="2016-12" db="EMBL/GenBank/DDBJ databases">
        <title>Isolation and genomic insights into novel planktonic Zetaproteobacteria from stratified waters of the Chesapeake Bay.</title>
        <authorList>
            <person name="McAllister S.M."/>
            <person name="Kato S."/>
            <person name="Chan C.S."/>
            <person name="Chiu B.K."/>
            <person name="Field E.K."/>
        </authorList>
    </citation>
    <scope>NUCLEOTIDE SEQUENCE [LARGE SCALE GENOMIC DNA]</scope>
    <source>
        <strain evidence="10 11">CP-8</strain>
    </source>
</reference>
<organism evidence="10 11">
    <name type="scientific">Mariprofundus ferrinatatus</name>
    <dbReference type="NCBI Taxonomy" id="1921087"/>
    <lineage>
        <taxon>Bacteria</taxon>
        <taxon>Pseudomonadati</taxon>
        <taxon>Pseudomonadota</taxon>
        <taxon>Candidatius Mariprofundia</taxon>
        <taxon>Mariprofundales</taxon>
        <taxon>Mariprofundaceae</taxon>
        <taxon>Mariprofundus</taxon>
    </lineage>
</organism>
<evidence type="ECO:0000256" key="5">
    <source>
        <dbReference type="ARBA" id="ARBA00022679"/>
    </source>
</evidence>
<evidence type="ECO:0000256" key="7">
    <source>
        <dbReference type="ARBA" id="ARBA00022756"/>
    </source>
</evidence>
<evidence type="ECO:0000313" key="10">
    <source>
        <dbReference type="EMBL" id="ATX80892.1"/>
    </source>
</evidence>
<dbReference type="GO" id="GO:0102130">
    <property type="term" value="F:malonyl-CoA methyltransferase activity"/>
    <property type="evidence" value="ECO:0007669"/>
    <property type="project" value="UniProtKB-EC"/>
</dbReference>
<dbReference type="RefSeq" id="WP_232726462.1">
    <property type="nucleotide sequence ID" value="NZ_CP018800.1"/>
</dbReference>
<dbReference type="EMBL" id="CP018800">
    <property type="protein sequence ID" value="ATX80892.1"/>
    <property type="molecule type" value="Genomic_DNA"/>
</dbReference>
<comment type="catalytic activity">
    <reaction evidence="1 8">
        <text>malonyl-[ACP] + S-adenosyl-L-methionine = malonyl-[ACP] methyl ester + S-adenosyl-L-homocysteine</text>
        <dbReference type="Rhea" id="RHEA:17105"/>
        <dbReference type="Rhea" id="RHEA-COMP:9623"/>
        <dbReference type="Rhea" id="RHEA-COMP:9954"/>
        <dbReference type="ChEBI" id="CHEBI:57856"/>
        <dbReference type="ChEBI" id="CHEBI:59789"/>
        <dbReference type="ChEBI" id="CHEBI:78449"/>
        <dbReference type="ChEBI" id="CHEBI:78845"/>
        <dbReference type="EC" id="2.1.1.197"/>
    </reaction>
</comment>
<dbReference type="SUPFAM" id="SSF53335">
    <property type="entry name" value="S-adenosyl-L-methionine-dependent methyltransferases"/>
    <property type="match status" value="1"/>
</dbReference>
<sequence>MVATTVKNAHIHIDRVKRSFSSASDSYDEHAVLQREIGDRLIAHLNFTRIEPMRILDIGCGTGYFTRLLRGKFKKAEITAFDLSESMVATTRKGHARRLPWHGRHQHASGDAAALPFKTGSFDLVCSNLAMQWVPEPEKMLAEMRRVLAPGGLMLFSTFGRRTLSELRQALAEIDPGNAGHVLPFPDVMSLGDAIMKLAVETPVTDADLFTLTYPDTISLVRELKGLGASASAIRGRKSGLYGRSLIKKLEARYSERYRDENGRIRATFEALYAQAWYKEGGFEHRDGIIPIKAEGDLKIDGI</sequence>
<evidence type="ECO:0000259" key="9">
    <source>
        <dbReference type="Pfam" id="PF08241"/>
    </source>
</evidence>
<dbReference type="InterPro" id="IPR029063">
    <property type="entry name" value="SAM-dependent_MTases_sf"/>
</dbReference>
<dbReference type="HAMAP" id="MF_00835">
    <property type="entry name" value="BioC"/>
    <property type="match status" value="1"/>
</dbReference>
<comment type="similarity">
    <text evidence="8">Belongs to the methyltransferase superfamily.</text>
</comment>
<dbReference type="CDD" id="cd02440">
    <property type="entry name" value="AdoMet_MTases"/>
    <property type="match status" value="1"/>
</dbReference>
<dbReference type="GO" id="GO:0008757">
    <property type="term" value="F:S-adenosylmethionine-dependent methyltransferase activity"/>
    <property type="evidence" value="ECO:0007669"/>
    <property type="project" value="InterPro"/>
</dbReference>